<accession>A0A1V9XZE4</accession>
<dbReference type="InParanoid" id="A0A1V9XZE4"/>
<dbReference type="AlphaFoldDB" id="A0A1V9XZE4"/>
<gene>
    <name evidence="2" type="ORF">BIW11_02657</name>
</gene>
<dbReference type="STRING" id="418985.A0A1V9XZE4"/>
<sequence>MKAFPVFAALLVAGQAVHLGGISTGSSISSRAENQGYCIWCFGLNDIDGRARVINCDADGLGFRALIQTNEPGTAARAAAATSISILAVAAIAKTIAAAPDAVAARIAYTPYVAPAYVAAPIAAGYDYGAALATLALAAPLSLRSADTLLILLDMATDTDDKYWFWHGPHIIVVISNL</sequence>
<keyword evidence="1" id="KW-0732">Signal</keyword>
<dbReference type="FunCoup" id="A0A1V9XZE4">
    <property type="interactions" value="43"/>
</dbReference>
<comment type="caution">
    <text evidence="2">The sequence shown here is derived from an EMBL/GenBank/DDBJ whole genome shotgun (WGS) entry which is preliminary data.</text>
</comment>
<evidence type="ECO:0000256" key="1">
    <source>
        <dbReference type="SAM" id="SignalP"/>
    </source>
</evidence>
<proteinExistence type="predicted"/>
<keyword evidence="3" id="KW-1185">Reference proteome</keyword>
<dbReference type="EMBL" id="MNPL01001758">
    <property type="protein sequence ID" value="OQR78841.1"/>
    <property type="molecule type" value="Genomic_DNA"/>
</dbReference>
<organism evidence="2 3">
    <name type="scientific">Tropilaelaps mercedesae</name>
    <dbReference type="NCBI Taxonomy" id="418985"/>
    <lineage>
        <taxon>Eukaryota</taxon>
        <taxon>Metazoa</taxon>
        <taxon>Ecdysozoa</taxon>
        <taxon>Arthropoda</taxon>
        <taxon>Chelicerata</taxon>
        <taxon>Arachnida</taxon>
        <taxon>Acari</taxon>
        <taxon>Parasitiformes</taxon>
        <taxon>Mesostigmata</taxon>
        <taxon>Gamasina</taxon>
        <taxon>Dermanyssoidea</taxon>
        <taxon>Laelapidae</taxon>
        <taxon>Tropilaelaps</taxon>
    </lineage>
</organism>
<name>A0A1V9XZE4_9ACAR</name>
<feature type="signal peptide" evidence="1">
    <location>
        <begin position="1"/>
        <end position="16"/>
    </location>
</feature>
<dbReference type="Proteomes" id="UP000192247">
    <property type="component" value="Unassembled WGS sequence"/>
</dbReference>
<evidence type="ECO:0000313" key="3">
    <source>
        <dbReference type="Proteomes" id="UP000192247"/>
    </source>
</evidence>
<protein>
    <submittedName>
        <fullName evidence="2">Cuticle protein 14-like</fullName>
    </submittedName>
</protein>
<feature type="chain" id="PRO_5010748121" evidence="1">
    <location>
        <begin position="17"/>
        <end position="178"/>
    </location>
</feature>
<evidence type="ECO:0000313" key="2">
    <source>
        <dbReference type="EMBL" id="OQR78841.1"/>
    </source>
</evidence>
<dbReference type="OrthoDB" id="6761795at2759"/>
<reference evidence="2 3" key="1">
    <citation type="journal article" date="2017" name="Gigascience">
        <title>Draft genome of the honey bee ectoparasitic mite, Tropilaelaps mercedesae, is shaped by the parasitic life history.</title>
        <authorList>
            <person name="Dong X."/>
            <person name="Armstrong S.D."/>
            <person name="Xia D."/>
            <person name="Makepeace B.L."/>
            <person name="Darby A.C."/>
            <person name="Kadowaki T."/>
        </authorList>
    </citation>
    <scope>NUCLEOTIDE SEQUENCE [LARGE SCALE GENOMIC DNA]</scope>
    <source>
        <strain evidence="2">Wuxi-XJTLU</strain>
    </source>
</reference>